<reference evidence="1 2" key="1">
    <citation type="journal article" date="2008" name="Nat. Biotechnol.">
        <title>Genome sequencing and analysis of the filamentous fungus Penicillium chrysogenum.</title>
        <authorList>
            <person name="van den Berg M.A."/>
            <person name="Albang R."/>
            <person name="Albermann K."/>
            <person name="Badger J.H."/>
            <person name="Daran J.-M."/>
            <person name="Driessen A.J.M."/>
            <person name="Garcia-Estrada C."/>
            <person name="Fedorova N.D."/>
            <person name="Harris D.M."/>
            <person name="Heijne W.H.M."/>
            <person name="Joardar V.S."/>
            <person name="Kiel J.A.K.W."/>
            <person name="Kovalchuk A."/>
            <person name="Martin J.F."/>
            <person name="Nierman W.C."/>
            <person name="Nijland J.G."/>
            <person name="Pronk J.T."/>
            <person name="Roubos J.A."/>
            <person name="van der Klei I.J."/>
            <person name="van Peij N.N.M.E."/>
            <person name="Veenhuis M."/>
            <person name="von Doehren H."/>
            <person name="Wagner C."/>
            <person name="Wortman J.R."/>
            <person name="Bovenberg R.A.L."/>
        </authorList>
    </citation>
    <scope>NUCLEOTIDE SEQUENCE [LARGE SCALE GENOMIC DNA]</scope>
    <source>
        <strain evidence="2">ATCC 28089 / DSM 1075 / NRRL 1951 / Wisconsin 54-1255</strain>
    </source>
</reference>
<keyword evidence="2" id="KW-1185">Reference proteome</keyword>
<dbReference type="VEuPathDB" id="FungiDB:PCH_Pc21g22930"/>
<gene>
    <name evidence="1" type="ORF">Pc21g22930</name>
    <name evidence="1" type="ORF">PCH_Pc21g22930</name>
</gene>
<name>B6HHU5_PENRW</name>
<accession>B6HHU5</accession>
<protein>
    <submittedName>
        <fullName evidence="1">Uncharacterized protein</fullName>
    </submittedName>
</protein>
<evidence type="ECO:0000313" key="1">
    <source>
        <dbReference type="EMBL" id="CAP97190.1"/>
    </source>
</evidence>
<proteinExistence type="predicted"/>
<evidence type="ECO:0000313" key="2">
    <source>
        <dbReference type="Proteomes" id="UP000000724"/>
    </source>
</evidence>
<dbReference type="EMBL" id="AM920436">
    <property type="protein sequence ID" value="CAP97190.1"/>
    <property type="molecule type" value="Genomic_DNA"/>
</dbReference>
<organism evidence="1 2">
    <name type="scientific">Penicillium rubens (strain ATCC 28089 / DSM 1075 / NRRL 1951 / Wisconsin 54-1255)</name>
    <name type="common">Penicillium chrysogenum</name>
    <dbReference type="NCBI Taxonomy" id="500485"/>
    <lineage>
        <taxon>Eukaryota</taxon>
        <taxon>Fungi</taxon>
        <taxon>Dikarya</taxon>
        <taxon>Ascomycota</taxon>
        <taxon>Pezizomycotina</taxon>
        <taxon>Eurotiomycetes</taxon>
        <taxon>Eurotiomycetidae</taxon>
        <taxon>Eurotiales</taxon>
        <taxon>Aspergillaceae</taxon>
        <taxon>Penicillium</taxon>
        <taxon>Penicillium chrysogenum species complex</taxon>
    </lineage>
</organism>
<dbReference type="AlphaFoldDB" id="B6HHU5"/>
<dbReference type="HOGENOM" id="CLU_2027497_0_0_1"/>
<sequence length="122" mass="13593">MADTVRFSSKKGNATGIGGVVRDTGLGLGEYNHMIFNDPSRVSSGNPRSGMHRYLPLLLPLSDCDSEVVVFELGGFPISMDEFKATYYRASAELAANTVKVDLTDEKIYLNYPEQNYQYRSR</sequence>
<dbReference type="Proteomes" id="UP000000724">
    <property type="component" value="Contig Pc00c21"/>
</dbReference>